<reference evidence="2" key="1">
    <citation type="journal article" date="2005" name="Nature">
        <title>The map-based sequence of the rice genome.</title>
        <authorList>
            <consortium name="International rice genome sequencing project (IRGSP)"/>
            <person name="Matsumoto T."/>
            <person name="Wu J."/>
            <person name="Kanamori H."/>
            <person name="Katayose Y."/>
            <person name="Fujisawa M."/>
            <person name="Namiki N."/>
            <person name="Mizuno H."/>
            <person name="Yamamoto K."/>
            <person name="Antonio B.A."/>
            <person name="Baba T."/>
            <person name="Sakata K."/>
            <person name="Nagamura Y."/>
            <person name="Aoki H."/>
            <person name="Arikawa K."/>
            <person name="Arita K."/>
            <person name="Bito T."/>
            <person name="Chiden Y."/>
            <person name="Fujitsuka N."/>
            <person name="Fukunaka R."/>
            <person name="Hamada M."/>
            <person name="Harada C."/>
            <person name="Hayashi A."/>
            <person name="Hijishita S."/>
            <person name="Honda M."/>
            <person name="Hosokawa S."/>
            <person name="Ichikawa Y."/>
            <person name="Idonuma A."/>
            <person name="Iijima M."/>
            <person name="Ikeda M."/>
            <person name="Ikeno M."/>
            <person name="Ito K."/>
            <person name="Ito S."/>
            <person name="Ito T."/>
            <person name="Ito Y."/>
            <person name="Ito Y."/>
            <person name="Iwabuchi A."/>
            <person name="Kamiya K."/>
            <person name="Karasawa W."/>
            <person name="Kurita K."/>
            <person name="Katagiri S."/>
            <person name="Kikuta A."/>
            <person name="Kobayashi H."/>
            <person name="Kobayashi N."/>
            <person name="Machita K."/>
            <person name="Maehara T."/>
            <person name="Masukawa M."/>
            <person name="Mizubayashi T."/>
            <person name="Mukai Y."/>
            <person name="Nagasaki H."/>
            <person name="Nagata Y."/>
            <person name="Naito S."/>
            <person name="Nakashima M."/>
            <person name="Nakama Y."/>
            <person name="Nakamichi Y."/>
            <person name="Nakamura M."/>
            <person name="Meguro A."/>
            <person name="Negishi M."/>
            <person name="Ohta I."/>
            <person name="Ohta T."/>
            <person name="Okamoto M."/>
            <person name="Ono N."/>
            <person name="Saji S."/>
            <person name="Sakaguchi M."/>
            <person name="Sakai K."/>
            <person name="Shibata M."/>
            <person name="Shimokawa T."/>
            <person name="Song J."/>
            <person name="Takazaki Y."/>
            <person name="Terasawa K."/>
            <person name="Tsugane M."/>
            <person name="Tsuji K."/>
            <person name="Ueda S."/>
            <person name="Waki K."/>
            <person name="Yamagata H."/>
            <person name="Yamamoto M."/>
            <person name="Yamamoto S."/>
            <person name="Yamane H."/>
            <person name="Yoshiki S."/>
            <person name="Yoshihara R."/>
            <person name="Yukawa K."/>
            <person name="Zhong H."/>
            <person name="Yano M."/>
            <person name="Yuan Q."/>
            <person name="Ouyang S."/>
            <person name="Liu J."/>
            <person name="Jones K.M."/>
            <person name="Gansberger K."/>
            <person name="Moffat K."/>
            <person name="Hill J."/>
            <person name="Bera J."/>
            <person name="Fadrosh D."/>
            <person name="Jin S."/>
            <person name="Johri S."/>
            <person name="Kim M."/>
            <person name="Overton L."/>
            <person name="Reardon M."/>
            <person name="Tsitrin T."/>
            <person name="Vuong H."/>
            <person name="Weaver B."/>
            <person name="Ciecko A."/>
            <person name="Tallon L."/>
            <person name="Jackson J."/>
            <person name="Pai G."/>
            <person name="Aken S.V."/>
            <person name="Utterback T."/>
            <person name="Reidmuller S."/>
            <person name="Feldblyum T."/>
            <person name="Hsiao J."/>
            <person name="Zismann V."/>
            <person name="Iobst S."/>
            <person name="de Vazeille A.R."/>
            <person name="Buell C.R."/>
            <person name="Ying K."/>
            <person name="Li Y."/>
            <person name="Lu T."/>
            <person name="Huang Y."/>
            <person name="Zhao Q."/>
            <person name="Feng Q."/>
            <person name="Zhang L."/>
            <person name="Zhu J."/>
            <person name="Weng Q."/>
            <person name="Mu J."/>
            <person name="Lu Y."/>
            <person name="Fan D."/>
            <person name="Liu Y."/>
            <person name="Guan J."/>
            <person name="Zhang Y."/>
            <person name="Yu S."/>
            <person name="Liu X."/>
            <person name="Zhang Y."/>
            <person name="Hong G."/>
            <person name="Han B."/>
            <person name="Choisne N."/>
            <person name="Demange N."/>
            <person name="Orjeda G."/>
            <person name="Samain S."/>
            <person name="Cattolico L."/>
            <person name="Pelletier E."/>
            <person name="Couloux A."/>
            <person name="Segurens B."/>
            <person name="Wincker P."/>
            <person name="D'Hont A."/>
            <person name="Scarpelli C."/>
            <person name="Weissenbach J."/>
            <person name="Salanoubat M."/>
            <person name="Quetier F."/>
            <person name="Yu Y."/>
            <person name="Kim H.R."/>
            <person name="Rambo T."/>
            <person name="Currie J."/>
            <person name="Collura K."/>
            <person name="Luo M."/>
            <person name="Yang T."/>
            <person name="Ammiraju J.S.S."/>
            <person name="Engler F."/>
            <person name="Soderlund C."/>
            <person name="Wing R.A."/>
            <person name="Palmer L.E."/>
            <person name="de la Bastide M."/>
            <person name="Spiegel L."/>
            <person name="Nascimento L."/>
            <person name="Zutavern T."/>
            <person name="O'Shaughnessy A."/>
            <person name="Dike S."/>
            <person name="Dedhia N."/>
            <person name="Preston R."/>
            <person name="Balija V."/>
            <person name="McCombie W.R."/>
            <person name="Chow T."/>
            <person name="Chen H."/>
            <person name="Chung M."/>
            <person name="Chen C."/>
            <person name="Shaw J."/>
            <person name="Wu H."/>
            <person name="Hsiao K."/>
            <person name="Chao Y."/>
            <person name="Chu M."/>
            <person name="Cheng C."/>
            <person name="Hour A."/>
            <person name="Lee P."/>
            <person name="Lin S."/>
            <person name="Lin Y."/>
            <person name="Liou J."/>
            <person name="Liu S."/>
            <person name="Hsing Y."/>
            <person name="Raghuvanshi S."/>
            <person name="Mohanty A."/>
            <person name="Bharti A.K."/>
            <person name="Gaur A."/>
            <person name="Gupta V."/>
            <person name="Kumar D."/>
            <person name="Ravi V."/>
            <person name="Vij S."/>
            <person name="Kapur A."/>
            <person name="Khurana P."/>
            <person name="Khurana P."/>
            <person name="Khurana J.P."/>
            <person name="Tyagi A.K."/>
            <person name="Gaikwad K."/>
            <person name="Singh A."/>
            <person name="Dalal V."/>
            <person name="Srivastava S."/>
            <person name="Dixit A."/>
            <person name="Pal A.K."/>
            <person name="Ghazi I.A."/>
            <person name="Yadav M."/>
            <person name="Pandit A."/>
            <person name="Bhargava A."/>
            <person name="Sureshbabu K."/>
            <person name="Batra K."/>
            <person name="Sharma T.R."/>
            <person name="Mohapatra T."/>
            <person name="Singh N.K."/>
            <person name="Messing J."/>
            <person name="Nelson A.B."/>
            <person name="Fuks G."/>
            <person name="Kavchok S."/>
            <person name="Keizer G."/>
            <person name="Linton E."/>
            <person name="Llaca V."/>
            <person name="Song R."/>
            <person name="Tanyolac B."/>
            <person name="Young S."/>
            <person name="Ho-Il K."/>
            <person name="Hahn J.H."/>
            <person name="Sangsakoo G."/>
            <person name="Vanavichit A."/>
            <person name="de Mattos Luiz.A.T."/>
            <person name="Zimmer P.D."/>
            <person name="Malone G."/>
            <person name="Dellagostin O."/>
            <person name="de Oliveira A.C."/>
            <person name="Bevan M."/>
            <person name="Bancroft I."/>
            <person name="Minx P."/>
            <person name="Cordum H."/>
            <person name="Wilson R."/>
            <person name="Cheng Z."/>
            <person name="Jin W."/>
            <person name="Jiang J."/>
            <person name="Leong S.A."/>
            <person name="Iwama H."/>
            <person name="Gojobori T."/>
            <person name="Itoh T."/>
            <person name="Niimura Y."/>
            <person name="Fujii Y."/>
            <person name="Habara T."/>
            <person name="Sakai H."/>
            <person name="Sato Y."/>
            <person name="Wilson G."/>
            <person name="Kumar K."/>
            <person name="McCouch S."/>
            <person name="Juretic N."/>
            <person name="Hoen D."/>
            <person name="Wright S."/>
            <person name="Bruskiewich R."/>
            <person name="Bureau T."/>
            <person name="Miyao A."/>
            <person name="Hirochika H."/>
            <person name="Nishikawa T."/>
            <person name="Kadowaki K."/>
            <person name="Sugiura M."/>
            <person name="Burr B."/>
            <person name="Sasaki T."/>
        </authorList>
    </citation>
    <scope>NUCLEOTIDE SEQUENCE [LARGE SCALE GENOMIC DNA]</scope>
    <source>
        <strain evidence="2">cv. Nipponbare</strain>
    </source>
</reference>
<gene>
    <name evidence="1" type="primary">OSJNBa0035I24.4</name>
</gene>
<accession>Q10FB2</accession>
<proteinExistence type="predicted"/>
<protein>
    <submittedName>
        <fullName evidence="1">Uncharacterized protein</fullName>
    </submittedName>
</protein>
<dbReference type="EMBL" id="AC090683">
    <property type="protein sequence ID" value="AAR87193.1"/>
    <property type="molecule type" value="Genomic_DNA"/>
</dbReference>
<name>Q10FB2_ORYSJ</name>
<organism evidence="1 2">
    <name type="scientific">Oryza sativa subsp. japonica</name>
    <name type="common">Rice</name>
    <dbReference type="NCBI Taxonomy" id="39947"/>
    <lineage>
        <taxon>Eukaryota</taxon>
        <taxon>Viridiplantae</taxon>
        <taxon>Streptophyta</taxon>
        <taxon>Embryophyta</taxon>
        <taxon>Tracheophyta</taxon>
        <taxon>Spermatophyta</taxon>
        <taxon>Magnoliopsida</taxon>
        <taxon>Liliopsida</taxon>
        <taxon>Poales</taxon>
        <taxon>Poaceae</taxon>
        <taxon>BOP clade</taxon>
        <taxon>Oryzoideae</taxon>
        <taxon>Oryzeae</taxon>
        <taxon>Oryzinae</taxon>
        <taxon>Oryza</taxon>
        <taxon>Oryza sativa</taxon>
    </lineage>
</organism>
<dbReference type="Proteomes" id="UP000000763">
    <property type="component" value="Chromosome 3"/>
</dbReference>
<dbReference type="AlphaFoldDB" id="Q10FB2"/>
<reference evidence="2" key="2">
    <citation type="journal article" date="2008" name="Nucleic Acids Res.">
        <title>The rice annotation project database (RAP-DB): 2008 update.</title>
        <authorList>
            <consortium name="The rice annotation project (RAP)"/>
        </authorList>
    </citation>
    <scope>GENOME REANNOTATION</scope>
    <source>
        <strain evidence="2">cv. Nipponbare</strain>
    </source>
</reference>
<sequence length="93" mass="10650">MWHQSQTFRVIGVAGLSSMPCRFSLSCISEFVQVDVMEKDCSLDPNFGSKHSLNVKLILSYRQQTQEIEMHTSNDLVEIPTLNPLYSTNHNYL</sequence>
<evidence type="ECO:0000313" key="1">
    <source>
        <dbReference type="EMBL" id="AAR87193.1"/>
    </source>
</evidence>
<evidence type="ECO:0000313" key="2">
    <source>
        <dbReference type="Proteomes" id="UP000000763"/>
    </source>
</evidence>